<comment type="caution">
    <text evidence="1">The sequence shown here is derived from an EMBL/GenBank/DDBJ whole genome shotgun (WGS) entry which is preliminary data.</text>
</comment>
<evidence type="ECO:0000313" key="1">
    <source>
        <dbReference type="EMBL" id="MBB3100645.1"/>
    </source>
</evidence>
<protein>
    <submittedName>
        <fullName evidence="1">Uncharacterized protein</fullName>
    </submittedName>
</protein>
<name>A0A7W5FJM1_9ACTN</name>
<accession>A0A7W5FJM1</accession>
<dbReference type="Proteomes" id="UP000590749">
    <property type="component" value="Unassembled WGS sequence"/>
</dbReference>
<keyword evidence="2" id="KW-1185">Reference proteome</keyword>
<reference evidence="1 2" key="1">
    <citation type="submission" date="2020-08" db="EMBL/GenBank/DDBJ databases">
        <title>Genomic Encyclopedia of Type Strains, Phase III (KMG-III): the genomes of soil and plant-associated and newly described type strains.</title>
        <authorList>
            <person name="Whitman W."/>
        </authorList>
    </citation>
    <scope>NUCLEOTIDE SEQUENCE [LARGE SCALE GENOMIC DNA]</scope>
    <source>
        <strain evidence="1 2">CECT 3287</strain>
    </source>
</reference>
<dbReference type="AlphaFoldDB" id="A0A7W5FJM1"/>
<dbReference type="EMBL" id="JACHXF010000027">
    <property type="protein sequence ID" value="MBB3100645.1"/>
    <property type="molecule type" value="Genomic_DNA"/>
</dbReference>
<organism evidence="1 2">
    <name type="scientific">Actinoplanes campanulatus</name>
    <dbReference type="NCBI Taxonomy" id="113559"/>
    <lineage>
        <taxon>Bacteria</taxon>
        <taxon>Bacillati</taxon>
        <taxon>Actinomycetota</taxon>
        <taxon>Actinomycetes</taxon>
        <taxon>Micromonosporales</taxon>
        <taxon>Micromonosporaceae</taxon>
        <taxon>Actinoplanes</taxon>
    </lineage>
</organism>
<gene>
    <name evidence="1" type="ORF">FHR83_008370</name>
</gene>
<sequence>MEAVAVGVRRGPSSYLARLRLDRATVETRFGLRFETVDDDLGPAALALIRLAGGDLIGFGRLQYDAEPGVEVVHYTARPPREVVAELLAESGLTHQDLSWMSGGLPGAEFEPVARSVTEAVLYLTGDPDGEVQVTTDRTEVRRGERTVLVDPASDGLLDAAQWQEHSRRCARLAAELLRVFGERRPTAAEHERARHLLECAVDCAAEVTRLVPAGTGQVPVRHLWTADGLRALRQRAADFGVPRIDRELARRRLDLAEFVAVFGPPPVDRTAPMEPPLARSGSDASMFLDFQECRCGGKLLSFGERSLPVGDHEVLTVKARCTRRVWHRFRFRFTVRPGTLGTAHWQMSLRGEPSHLVDPGQWLVMATVYSAGDEQAHAMNMKLAASSVEEAMLFVPPGADVVPEEEIRSRHGQEMLAAGPDLFRWPRLLAARDDYLAASGPEDPGPELHPLPARGVTEALMFMDLHRCECGTAEFHRQAPERGGDPARLTLRYHGVCLACRHERAFVFTVPRDDPDPDPLGYGLSMPGDGPSALLDAGQLWMIGEMNAERANQLEHAATGDWDDDSWEAMLAALATSVAVYDELLALLPPGAGAMPDGEFRTPAGRSRLRHLPESFTRDHLSAERARRRHRLDEFLAGVPEPD</sequence>
<proteinExistence type="predicted"/>
<evidence type="ECO:0000313" key="2">
    <source>
        <dbReference type="Proteomes" id="UP000590749"/>
    </source>
</evidence>
<dbReference type="RefSeq" id="WP_183226690.1">
    <property type="nucleotide sequence ID" value="NZ_BMPW01000028.1"/>
</dbReference>